<evidence type="ECO:0000313" key="2">
    <source>
        <dbReference type="EMBL" id="KAJ8443102.1"/>
    </source>
</evidence>
<dbReference type="Proteomes" id="UP001153076">
    <property type="component" value="Unassembled WGS sequence"/>
</dbReference>
<protein>
    <submittedName>
        <fullName evidence="2">Uncharacterized protein</fullName>
    </submittedName>
</protein>
<keyword evidence="3" id="KW-1185">Reference proteome</keyword>
<evidence type="ECO:0000313" key="3">
    <source>
        <dbReference type="Proteomes" id="UP001153076"/>
    </source>
</evidence>
<feature type="region of interest" description="Disordered" evidence="1">
    <location>
        <begin position="130"/>
        <end position="151"/>
    </location>
</feature>
<gene>
    <name evidence="2" type="ORF">Cgig2_030870</name>
</gene>
<name>A0A9Q1KI06_9CARY</name>
<dbReference type="AlphaFoldDB" id="A0A9Q1KI06"/>
<proteinExistence type="predicted"/>
<organism evidence="2 3">
    <name type="scientific">Carnegiea gigantea</name>
    <dbReference type="NCBI Taxonomy" id="171969"/>
    <lineage>
        <taxon>Eukaryota</taxon>
        <taxon>Viridiplantae</taxon>
        <taxon>Streptophyta</taxon>
        <taxon>Embryophyta</taxon>
        <taxon>Tracheophyta</taxon>
        <taxon>Spermatophyta</taxon>
        <taxon>Magnoliopsida</taxon>
        <taxon>eudicotyledons</taxon>
        <taxon>Gunneridae</taxon>
        <taxon>Pentapetalae</taxon>
        <taxon>Caryophyllales</taxon>
        <taxon>Cactineae</taxon>
        <taxon>Cactaceae</taxon>
        <taxon>Cactoideae</taxon>
        <taxon>Echinocereeae</taxon>
        <taxon>Carnegiea</taxon>
    </lineage>
</organism>
<sequence>MQGSSFSWSCQNKHEFVTCLRCNVQGTRRVSQLSNNPERVYMKYMQCDEFLSWADAVGQNLDAKILSEIQAMSPADMIRNEDLISPHDYILCTFAIHIWIGPKVFQQMAGNPSGICHLVLFSHRTYMASSDPSYNPKSPNGLTTSPNPYHT</sequence>
<reference evidence="2" key="1">
    <citation type="submission" date="2022-04" db="EMBL/GenBank/DDBJ databases">
        <title>Carnegiea gigantea Genome sequencing and assembly v2.</title>
        <authorList>
            <person name="Copetti D."/>
            <person name="Sanderson M.J."/>
            <person name="Burquez A."/>
            <person name="Wojciechowski M.F."/>
        </authorList>
    </citation>
    <scope>NUCLEOTIDE SEQUENCE</scope>
    <source>
        <strain evidence="2">SGP5-SGP5p</strain>
        <tissue evidence="2">Aerial part</tissue>
    </source>
</reference>
<evidence type="ECO:0000256" key="1">
    <source>
        <dbReference type="SAM" id="MobiDB-lite"/>
    </source>
</evidence>
<dbReference type="EMBL" id="JAKOGI010000126">
    <property type="protein sequence ID" value="KAJ8443102.1"/>
    <property type="molecule type" value="Genomic_DNA"/>
</dbReference>
<accession>A0A9Q1KI06</accession>
<comment type="caution">
    <text evidence="2">The sequence shown here is derived from an EMBL/GenBank/DDBJ whole genome shotgun (WGS) entry which is preliminary data.</text>
</comment>